<comment type="caution">
    <text evidence="1">The sequence shown here is derived from an EMBL/GenBank/DDBJ whole genome shotgun (WGS) entry which is preliminary data.</text>
</comment>
<evidence type="ECO:0000313" key="1">
    <source>
        <dbReference type="EMBL" id="MCW2308408.1"/>
    </source>
</evidence>
<evidence type="ECO:0000313" key="2">
    <source>
        <dbReference type="Proteomes" id="UP001209755"/>
    </source>
</evidence>
<dbReference type="Proteomes" id="UP001209755">
    <property type="component" value="Unassembled WGS sequence"/>
</dbReference>
<dbReference type="InterPro" id="IPR029063">
    <property type="entry name" value="SAM-dependent_MTases_sf"/>
</dbReference>
<dbReference type="SUPFAM" id="SSF53335">
    <property type="entry name" value="S-adenosyl-L-methionine-dependent methyltransferases"/>
    <property type="match status" value="1"/>
</dbReference>
<accession>A0ABT3HDC6</accession>
<dbReference type="EMBL" id="JAOQNS010000007">
    <property type="protein sequence ID" value="MCW2308408.1"/>
    <property type="molecule type" value="Genomic_DNA"/>
</dbReference>
<proteinExistence type="predicted"/>
<reference evidence="2" key="1">
    <citation type="submission" date="2023-07" db="EMBL/GenBank/DDBJ databases">
        <title>Genome sequencing of Purple Non-Sulfur Bacteria from various extreme environments.</title>
        <authorList>
            <person name="Mayer M."/>
        </authorList>
    </citation>
    <scope>NUCLEOTIDE SEQUENCE [LARGE SCALE GENOMIC DNA]</scope>
    <source>
        <strain evidence="2">DSM 17935</strain>
    </source>
</reference>
<keyword evidence="2" id="KW-1185">Reference proteome</keyword>
<dbReference type="Gene3D" id="3.40.50.150">
    <property type="entry name" value="Vaccinia Virus protein VP39"/>
    <property type="match status" value="1"/>
</dbReference>
<sequence length="164" mass="17723">MSRLDSFIRRMSAQRDLLDHAAGLIDGVAGPVIELGLGSGRTYDHLKARLPGREVFVFDTLFSTVSIDQLPDREHMVLGDIRDTLPFCLPRIKAPAALLHNDIGAGDDTVNAATEAWLAPIVPGLMAPGGLVVTSFTMALPGYELLPVPASIPAGRYYLYRAPR</sequence>
<name>A0ABT3HDC6_9HYPH</name>
<evidence type="ECO:0008006" key="3">
    <source>
        <dbReference type="Google" id="ProtNLM"/>
    </source>
</evidence>
<gene>
    <name evidence="1" type="ORF">M2319_002750</name>
</gene>
<organism evidence="1 2">
    <name type="scientific">Rhodobium gokarnense</name>
    <dbReference type="NCBI Taxonomy" id="364296"/>
    <lineage>
        <taxon>Bacteria</taxon>
        <taxon>Pseudomonadati</taxon>
        <taxon>Pseudomonadota</taxon>
        <taxon>Alphaproteobacteria</taxon>
        <taxon>Hyphomicrobiales</taxon>
        <taxon>Rhodobiaceae</taxon>
        <taxon>Rhodobium</taxon>
    </lineage>
</organism>
<dbReference type="RefSeq" id="WP_264602025.1">
    <property type="nucleotide sequence ID" value="NZ_JAOQNS010000007.1"/>
</dbReference>
<dbReference type="Pfam" id="PF12692">
    <property type="entry name" value="Methyltransf_17"/>
    <property type="match status" value="1"/>
</dbReference>
<protein>
    <recommendedName>
        <fullName evidence="3">S-adenosyl-L-methionine methyltransferase</fullName>
    </recommendedName>
</protein>
<dbReference type="InterPro" id="IPR025690">
    <property type="entry name" value="Methyltransf_put"/>
</dbReference>